<dbReference type="InterPro" id="IPR058659">
    <property type="entry name" value="Mok11-13/Ags1-like_CBM"/>
</dbReference>
<evidence type="ECO:0000256" key="7">
    <source>
        <dbReference type="SAM" id="MobiDB-lite"/>
    </source>
</evidence>
<feature type="region of interest" description="Disordered" evidence="7">
    <location>
        <begin position="1692"/>
        <end position="1754"/>
    </location>
</feature>
<gene>
    <name evidence="11" type="ORF">BP5796_03609</name>
</gene>
<dbReference type="SUPFAM" id="SSF51445">
    <property type="entry name" value="(Trans)glycosidases"/>
    <property type="match status" value="1"/>
</dbReference>
<feature type="transmembrane region" description="Helical" evidence="8">
    <location>
        <begin position="1956"/>
        <end position="1978"/>
    </location>
</feature>
<dbReference type="Gene3D" id="3.20.20.80">
    <property type="entry name" value="Glycosidases"/>
    <property type="match status" value="1"/>
</dbReference>
<feature type="transmembrane region" description="Helical" evidence="8">
    <location>
        <begin position="2275"/>
        <end position="2295"/>
    </location>
</feature>
<dbReference type="Pfam" id="PF26111">
    <property type="entry name" value="Ig_Mok13"/>
    <property type="match status" value="1"/>
</dbReference>
<evidence type="ECO:0000256" key="5">
    <source>
        <dbReference type="ARBA" id="ARBA00023316"/>
    </source>
</evidence>
<dbReference type="Pfam" id="PF00128">
    <property type="entry name" value="Alpha-amylase"/>
    <property type="match status" value="1"/>
</dbReference>
<evidence type="ECO:0000256" key="3">
    <source>
        <dbReference type="ARBA" id="ARBA00022676"/>
    </source>
</evidence>
<feature type="transmembrane region" description="Helical" evidence="8">
    <location>
        <begin position="1990"/>
        <end position="2008"/>
    </location>
</feature>
<feature type="signal peptide" evidence="9">
    <location>
        <begin position="1"/>
        <end position="17"/>
    </location>
</feature>
<comment type="caution">
    <text evidence="11">The sequence shown here is derived from an EMBL/GenBank/DDBJ whole genome shotgun (WGS) entry which is preliminary data.</text>
</comment>
<comment type="catalytic activity">
    <reaction evidence="6">
        <text>[(1-&gt;3)-alpha-D-glucosyl](n) + UDP-alpha-D-glucose = [(1-&gt;3)-alpha-D-glucosyl](n+1) + UDP + H(+)</text>
        <dbReference type="Rhea" id="RHEA:19749"/>
        <dbReference type="Rhea" id="RHEA-COMP:11150"/>
        <dbReference type="Rhea" id="RHEA-COMP:11151"/>
        <dbReference type="ChEBI" id="CHEBI:15378"/>
        <dbReference type="ChEBI" id="CHEBI:28100"/>
        <dbReference type="ChEBI" id="CHEBI:58223"/>
        <dbReference type="ChEBI" id="CHEBI:58885"/>
        <dbReference type="EC" id="2.4.1.183"/>
    </reaction>
</comment>
<dbReference type="InterPro" id="IPR006047">
    <property type="entry name" value="GH13_cat_dom"/>
</dbReference>
<dbReference type="OrthoDB" id="512920at2759"/>
<organism evidence="11 12">
    <name type="scientific">Coleophoma crateriformis</name>
    <dbReference type="NCBI Taxonomy" id="565419"/>
    <lineage>
        <taxon>Eukaryota</taxon>
        <taxon>Fungi</taxon>
        <taxon>Dikarya</taxon>
        <taxon>Ascomycota</taxon>
        <taxon>Pezizomycotina</taxon>
        <taxon>Leotiomycetes</taxon>
        <taxon>Helotiales</taxon>
        <taxon>Dermateaceae</taxon>
        <taxon>Coleophoma</taxon>
    </lineage>
</organism>
<comment type="similarity">
    <text evidence="1">Belongs to the glycosyltransferase group 1 family.</text>
</comment>
<dbReference type="InterPro" id="IPR013534">
    <property type="entry name" value="Starch_synth_cat_dom"/>
</dbReference>
<dbReference type="SMART" id="SM00642">
    <property type="entry name" value="Aamy"/>
    <property type="match status" value="1"/>
</dbReference>
<dbReference type="Proteomes" id="UP000256328">
    <property type="component" value="Unassembled WGS sequence"/>
</dbReference>
<dbReference type="InterPro" id="IPR058656">
    <property type="entry name" value="Mok11-13/Ags1-like_GH"/>
</dbReference>
<reference evidence="11 12" key="1">
    <citation type="journal article" date="2018" name="IMA Fungus">
        <title>IMA Genome-F 9: Draft genome sequence of Annulohypoxylon stygium, Aspergillus mulundensis, Berkeleyomyces basicola (syn. Thielaviopsis basicola), Ceratocystis smalleyi, two Cercospora beticola strains, Coleophoma cylindrospora, Fusarium fracticaudum, Phialophora cf. hyalina, and Morchella septimelata.</title>
        <authorList>
            <person name="Wingfield B.D."/>
            <person name="Bills G.F."/>
            <person name="Dong Y."/>
            <person name="Huang W."/>
            <person name="Nel W.J."/>
            <person name="Swalarsk-Parry B.S."/>
            <person name="Vaghefi N."/>
            <person name="Wilken P.M."/>
            <person name="An Z."/>
            <person name="de Beer Z.W."/>
            <person name="De Vos L."/>
            <person name="Chen L."/>
            <person name="Duong T.A."/>
            <person name="Gao Y."/>
            <person name="Hammerbacher A."/>
            <person name="Kikkert J.R."/>
            <person name="Li Y."/>
            <person name="Li H."/>
            <person name="Li K."/>
            <person name="Li Q."/>
            <person name="Liu X."/>
            <person name="Ma X."/>
            <person name="Naidoo K."/>
            <person name="Pethybridge S.J."/>
            <person name="Sun J."/>
            <person name="Steenkamp E.T."/>
            <person name="van der Nest M.A."/>
            <person name="van Wyk S."/>
            <person name="Wingfield M.J."/>
            <person name="Xiong C."/>
            <person name="Yue Q."/>
            <person name="Zhang X."/>
        </authorList>
    </citation>
    <scope>NUCLEOTIDE SEQUENCE [LARGE SCALE GENOMIC DNA]</scope>
    <source>
        <strain evidence="11 12">BP5796</strain>
    </source>
</reference>
<feature type="transmembrane region" description="Helical" evidence="8">
    <location>
        <begin position="2166"/>
        <end position="2186"/>
    </location>
</feature>
<dbReference type="InterPro" id="IPR058658">
    <property type="entry name" value="Mok11-13/Ags1-like_Ig_2"/>
</dbReference>
<feature type="transmembrane region" description="Helical" evidence="8">
    <location>
        <begin position="2049"/>
        <end position="2067"/>
    </location>
</feature>
<dbReference type="InterPro" id="IPR058655">
    <property type="entry name" value="Mok11-14/Ags1-like"/>
</dbReference>
<evidence type="ECO:0000256" key="2">
    <source>
        <dbReference type="ARBA" id="ARBA00012688"/>
    </source>
</evidence>
<dbReference type="GO" id="GO:0070600">
    <property type="term" value="P:fungal-type cell wall (1-&gt;3)-alpha-glucan biosynthetic process"/>
    <property type="evidence" value="ECO:0007669"/>
    <property type="project" value="TreeGrafter"/>
</dbReference>
<feature type="transmembrane region" description="Helical" evidence="8">
    <location>
        <begin position="2231"/>
        <end position="2250"/>
    </location>
</feature>
<protein>
    <recommendedName>
        <fullName evidence="2">alpha-1,3-glucan synthase</fullName>
        <ecNumber evidence="2">2.4.1.183</ecNumber>
    </recommendedName>
</protein>
<dbReference type="FunFam" id="3.40.50.2000:FF:000052">
    <property type="entry name" value="Alpha-1,3-glucan synthase Ags2"/>
    <property type="match status" value="1"/>
</dbReference>
<keyword evidence="9" id="KW-0732">Signal</keyword>
<dbReference type="Pfam" id="PF08323">
    <property type="entry name" value="Glyco_transf_5"/>
    <property type="match status" value="1"/>
</dbReference>
<dbReference type="EMBL" id="PDLN01000004">
    <property type="protein sequence ID" value="RDW87915.1"/>
    <property type="molecule type" value="Genomic_DNA"/>
</dbReference>
<evidence type="ECO:0000313" key="12">
    <source>
        <dbReference type="Proteomes" id="UP000256328"/>
    </source>
</evidence>
<dbReference type="InterPro" id="IPR058657">
    <property type="entry name" value="Mok11-13/Ags1-like_Ig"/>
</dbReference>
<dbReference type="GO" id="GO:0009277">
    <property type="term" value="C:fungal-type cell wall"/>
    <property type="evidence" value="ECO:0007669"/>
    <property type="project" value="TreeGrafter"/>
</dbReference>
<accession>A0A3D8SNL6</accession>
<dbReference type="Pfam" id="PF26108">
    <property type="entry name" value="GH_Mok13"/>
    <property type="match status" value="1"/>
</dbReference>
<keyword evidence="8" id="KW-0472">Membrane</keyword>
<evidence type="ECO:0000256" key="4">
    <source>
        <dbReference type="ARBA" id="ARBA00022679"/>
    </source>
</evidence>
<evidence type="ECO:0000256" key="9">
    <source>
        <dbReference type="SAM" id="SignalP"/>
    </source>
</evidence>
<evidence type="ECO:0000256" key="1">
    <source>
        <dbReference type="ARBA" id="ARBA00006122"/>
    </source>
</evidence>
<keyword evidence="5" id="KW-0961">Cell wall biogenesis/degradation</keyword>
<sequence length="2376" mass="265914">MQWAITLLALVLHAVSALKYMPEYVDYNLNTNQSATSVLDYWGEWEGHTFTPSPANWRFPVYSIMLDRFVNGDPENDNANGTLFEHDIASNQIRNGGDIQGLVDSLDYLQGMGVKAIYMAGPPLINQPWEFDGYSIVDHSLMDFHFGTIQKWRDAIDEIHKRGMYVIMDNTVGTMSDLLGFEGYLNVSAPFTVKEHKVEWIQSRRYLDFDFNNEYNETCTYPEFWGQDGYKEPQAVMNEMTGCYNSDFDQYGDIEAFGVFPNWERSLSRFASVQDRLREWWPPVREKLEIFACIYIAALDVDGFRYDKATQVTVGPLSEYNNAVRQCARRFGKDNFFLPGEITLGNSFGATYIGRGRQPDMLPDDAKTAISLDSNSSSEYFIRDAGSSALDGAAFHYSIYRYLERFLGMNGDLTASYDTPTNFVDAWNEIMVTNDMINAETGVFDPRHMFGTVNQDLFRWPAIQNGTRKQLLANFITTVHMPGIPLLLWGEEQAFYILDNTADNYIYGRAPMSSSLAWQTHGCYSLSPYSSQFYQMPIGPAATGCEDDWVSQDHRDPTHPIRNILKRMYQMRTIYPILNDGVYLEQLSNLTEQVFYVGSNGTSTETGMWSTVRGAYSGVQDFSDQTYGNQSVWLVYTNENQTKEFQFNCADSSTVRETTALISPFSSGTTVKNLFYPYDEHTLVASTLFLGLDGSSKASGCLSNMTLNAWEFRAYVPVANWVGPKPMLTSFAPGHDNRILSNVSGSETESVQVKLEYSTEMDCNAVTSSIVLNSTTVGGKVPSIDASSIVCGNVSTPSTSNLSGYMPGIWQWSATLNNVEHGIHLLTVNNVSSAAGDTTDSIDNLMFRIGASDNPMVFPRVANYSSELLYQYGNGSLFVSHKASGADKWRYSTNFGTTFSNWLDYTGGNVSITEQSWNGTDKQGWDGKHVRVEYWSRIAGSSSHVQEGDLNWHGPARRWPHMFLEGPFNQYGYDAGLSNEFKLNSSGAWNLHFMWEWPTTVQVNIWGMNPDKKPDETYVFGDADNDAVLDRELPNALKSTVINITASPPRPYLAWRVVVDDANLAFSLHPVGSEGVQLTLYCLLWVLPPLLGGLLVLLFVQSFYKVKFNESGAVKRRSFSLLGLGEAHRLQTVPGSLTWLANKSGLLHSPPEILNATEKRRKVLIATIEYDIPDWEIKIKIGGLGVMAHLMGQNLGHQDLIWVVPCVGDVEYPEDEMAEPITVTILGMEYQIGVQYHLVQNVTYVLLDAPVFRQQSKSNPYPPRMDDLESAIYYSAWNQSIAAVSRRFPIDIYHINDYHGSLAPLYILPETLPGCLSLHNAEFQGLWLMRTNKEAEEISSVFNLPAETITNYVQFGQGFNMLHAGVSYLRIHQQGFGAVGVSSKYGKRSHARYPIFWGLKNVGQLPNPDPTDLGDWNPEMIPKDKKDVQIDPDLEANKREWKKEAQEWAGLTIDDTAELFVFVGRWSLQKGVDLIADVFPSILETYKNVQLICIGPVIDLYGKFAALKLARMVELYPGRVYSRPEFIALPPFIFSGAEFALIPSRDEPFGLVAVEFGRKGALGVGARVGGLGQMPGWWYTVESASTSHLQTQFKQAIKDALGTKTKKRAIMRAQSALQRFPVVQWISQLDELQSMAIQMHGRALQSHHPWSRISSMIDLHSKTSSVTDVDQLATEAKITQLGLNQRFSLGARHEGASSIPGSQDQDASNAGSLSIESDSARTASNSLPHSNGHDNAEGPFESGHIEQEEEDHTQEKFPNLSNISHSLMPEDPARAGHQWASVPQEDLSMPATPMGNSLAPPSPHFLGSKNNRMSTISILSVDSIVGGKKDFNLQEVVPVFTDATGEFTEKFRDMLENLSARNSEFALCIGDYVEKSEKKWFDRYRKTKFQRQSAVSLVSYGMEPNSRMISPSHPSDAGDSMSHHEDPITDGEFQLGRDYKPPTGVKRLFLRRIGSWPVYSFFIALGQIIAANSYQITLLAGEVGETAGKLYAIAIVYMIASACWWLMFRRFDAAVCLSLPFLFYGIAFVIIGISPFVSSGQALMRNFGLGFYSVASASGSIFFAVNFGEESGDALKSWVFRATMIQGTQQIYIAALWFWGDKLSSAQANNKAWAFSNTWKMTAVCMPIACLCFIVMVLMALGLPDYYRQVPGKIPSFYRSIWRRKVIVWFFIAVFIQNFFLSAPYGRNWSFLWSSNHAPAWAVLLLVLFFFVGVWAVLLYFFSILSKDHSWILPIFAIGLGAPRWAQIWWGTSNIGLYLPWVHGYVFGALLSRSLWLWLGVLDAIQGVGFGMILLQTLTRMHVLFTLLAAQMVGSVATILARAVAPNKLGPGPISPDISEGVGAVLNAWFFVALIFQLVVCVGFLIFFRKEQLSKP</sequence>
<feature type="transmembrane region" description="Helical" evidence="8">
    <location>
        <begin position="2345"/>
        <end position="2368"/>
    </location>
</feature>
<dbReference type="GO" id="GO:0047657">
    <property type="term" value="F:alpha-1,3-glucan synthase activity"/>
    <property type="evidence" value="ECO:0007669"/>
    <property type="project" value="UniProtKB-EC"/>
</dbReference>
<feature type="compositionally biased region" description="Polar residues" evidence="7">
    <location>
        <begin position="1699"/>
        <end position="1729"/>
    </location>
</feature>
<feature type="transmembrane region" description="Helical" evidence="8">
    <location>
        <begin position="2119"/>
        <end position="2143"/>
    </location>
</feature>
<dbReference type="InterPro" id="IPR017853">
    <property type="entry name" value="GH"/>
</dbReference>
<dbReference type="Pfam" id="PF26122">
    <property type="entry name" value="CBM_Mok13"/>
    <property type="match status" value="1"/>
</dbReference>
<keyword evidence="4" id="KW-0808">Transferase</keyword>
<dbReference type="Pfam" id="PF26127">
    <property type="entry name" value="12TM_Mok13"/>
    <property type="match status" value="1"/>
</dbReference>
<evidence type="ECO:0000256" key="6">
    <source>
        <dbReference type="ARBA" id="ARBA00048960"/>
    </source>
</evidence>
<evidence type="ECO:0000259" key="10">
    <source>
        <dbReference type="SMART" id="SM00642"/>
    </source>
</evidence>
<dbReference type="InterPro" id="IPR058654">
    <property type="entry name" value="Mok11-14/Ags1-like_TM"/>
</dbReference>
<name>A0A3D8SNL6_9HELO</name>
<dbReference type="InterPro" id="IPR001296">
    <property type="entry name" value="Glyco_trans_1"/>
</dbReference>
<feature type="transmembrane region" description="Helical" evidence="8">
    <location>
        <begin position="2198"/>
        <end position="2222"/>
    </location>
</feature>
<dbReference type="Gene3D" id="3.40.50.2000">
    <property type="entry name" value="Glycogen Phosphorylase B"/>
    <property type="match status" value="2"/>
</dbReference>
<dbReference type="CDD" id="cd11323">
    <property type="entry name" value="AmyAc_AGS"/>
    <property type="match status" value="1"/>
</dbReference>
<dbReference type="Pfam" id="PF00534">
    <property type="entry name" value="Glycos_transf_1"/>
    <property type="match status" value="1"/>
</dbReference>
<dbReference type="PANTHER" id="PTHR47182">
    <property type="entry name" value="CELL WALL ALPHA-1,3-GLUCAN SYNTHASE AGS1-RELATED"/>
    <property type="match status" value="1"/>
</dbReference>
<dbReference type="EC" id="2.4.1.183" evidence="2"/>
<dbReference type="SUPFAM" id="SSF53756">
    <property type="entry name" value="UDP-Glycosyltransferase/glycogen phosphorylase"/>
    <property type="match status" value="1"/>
</dbReference>
<feature type="chain" id="PRO_5017617247" description="alpha-1,3-glucan synthase" evidence="9">
    <location>
        <begin position="18"/>
        <end position="2376"/>
    </location>
</feature>
<keyword evidence="3" id="KW-0328">Glycosyltransferase</keyword>
<proteinExistence type="inferred from homology"/>
<feature type="transmembrane region" description="Helical" evidence="8">
    <location>
        <begin position="2015"/>
        <end position="2037"/>
    </location>
</feature>
<dbReference type="FunFam" id="3.40.50.2000:FF:000058">
    <property type="entry name" value="Alpha-1,3-glucan synthase Ags1"/>
    <property type="match status" value="1"/>
</dbReference>
<dbReference type="Pfam" id="PF26114">
    <property type="entry name" value="Ig_2_Mok13"/>
    <property type="match status" value="1"/>
</dbReference>
<keyword evidence="8" id="KW-1133">Transmembrane helix</keyword>
<dbReference type="FunFam" id="3.20.20.80:FF:000073">
    <property type="entry name" value="Alpha-1,3-glucan synthase Ags2"/>
    <property type="match status" value="1"/>
</dbReference>
<dbReference type="PANTHER" id="PTHR47182:SF2">
    <property type="entry name" value="CELL WALL ALPHA-1,3-GLUCAN SYNTHASE AGS1"/>
    <property type="match status" value="1"/>
</dbReference>
<evidence type="ECO:0000256" key="8">
    <source>
        <dbReference type="SAM" id="Phobius"/>
    </source>
</evidence>
<keyword evidence="8" id="KW-0812">Transmembrane</keyword>
<keyword evidence="12" id="KW-1185">Reference proteome</keyword>
<feature type="transmembrane region" description="Helical" evidence="8">
    <location>
        <begin position="2302"/>
        <end position="2325"/>
    </location>
</feature>
<feature type="domain" description="Glycosyl hydrolase family 13 catalytic" evidence="10">
    <location>
        <begin position="63"/>
        <end position="513"/>
    </location>
</feature>
<evidence type="ECO:0000313" key="11">
    <source>
        <dbReference type="EMBL" id="RDW87915.1"/>
    </source>
</evidence>